<evidence type="ECO:0000313" key="5">
    <source>
        <dbReference type="Proteomes" id="UP000488299"/>
    </source>
</evidence>
<sequence length="381" mass="42068">MYDQPVKFLYFAPHLHLSNMIQNVLVVGMGKVGSLVGVLLGRRFSVTGLDKQKPAYANLPFPTLEADITDVDAFGNILQGFDAVVSCLPYSLNLPIAQAAHRLGVHYFDLTEDVPTTTAIRQMAETSTAVMAPQCGLAPGYIGIIGADLSRRFDRLRDIELRVGALPQNPNGLLGYSFTWSPAGVINEYINDCEVIHNGVRKWVPALEGLEVINFNGMEMEAFSTSGGLGTMCETYAGQVDTLNYKTMRYPGHCRLMRFLLYELILKDKRELVEQILTEAKPPVQDDVVYVYAVVEGWKDGHLKREEFSHAYYPITVEGQRWRAISWTTAASVAAVVEMVADGTLPQQGFIKQEDISLDGLLHTLNGGLFEAAHKPQGVAL</sequence>
<dbReference type="GO" id="GO:0016491">
    <property type="term" value="F:oxidoreductase activity"/>
    <property type="evidence" value="ECO:0007669"/>
    <property type="project" value="UniProtKB-KW"/>
</dbReference>
<protein>
    <submittedName>
        <fullName evidence="4">L-lysine dehydrogenase</fullName>
    </submittedName>
</protein>
<reference evidence="4 5" key="1">
    <citation type="submission" date="2019-10" db="EMBL/GenBank/DDBJ databases">
        <title>Rudanella paleaurantiibacter sp. nov., isolated from sludge.</title>
        <authorList>
            <person name="Xu S.Q."/>
        </authorList>
    </citation>
    <scope>NUCLEOTIDE SEQUENCE [LARGE SCALE GENOMIC DNA]</scope>
    <source>
        <strain evidence="4 5">HX-22-17</strain>
    </source>
</reference>
<accession>A0A7J5U1U9</accession>
<evidence type="ECO:0000259" key="3">
    <source>
        <dbReference type="Pfam" id="PF16653"/>
    </source>
</evidence>
<keyword evidence="1" id="KW-0560">Oxidoreductase</keyword>
<dbReference type="InterPro" id="IPR051168">
    <property type="entry name" value="AASS"/>
</dbReference>
<feature type="domain" description="Saccharopine dehydrogenase NADP binding" evidence="2">
    <location>
        <begin position="24"/>
        <end position="123"/>
    </location>
</feature>
<dbReference type="AlphaFoldDB" id="A0A7J5U1U9"/>
<evidence type="ECO:0000256" key="1">
    <source>
        <dbReference type="ARBA" id="ARBA00023002"/>
    </source>
</evidence>
<dbReference type="InterPro" id="IPR005097">
    <property type="entry name" value="Sacchrp_dh_NADP-bd"/>
</dbReference>
<dbReference type="Pfam" id="PF03435">
    <property type="entry name" value="Sacchrp_dh_NADP"/>
    <property type="match status" value="1"/>
</dbReference>
<name>A0A7J5U1U9_9BACT</name>
<dbReference type="PANTHER" id="PTHR11133">
    <property type="entry name" value="SACCHAROPINE DEHYDROGENASE"/>
    <property type="match status" value="1"/>
</dbReference>
<organism evidence="4 5">
    <name type="scientific">Rudanella paleaurantiibacter</name>
    <dbReference type="NCBI Taxonomy" id="2614655"/>
    <lineage>
        <taxon>Bacteria</taxon>
        <taxon>Pseudomonadati</taxon>
        <taxon>Bacteroidota</taxon>
        <taxon>Cytophagia</taxon>
        <taxon>Cytophagales</taxon>
        <taxon>Cytophagaceae</taxon>
        <taxon>Rudanella</taxon>
    </lineage>
</organism>
<dbReference type="EMBL" id="WELI01000002">
    <property type="protein sequence ID" value="KAB7731680.1"/>
    <property type="molecule type" value="Genomic_DNA"/>
</dbReference>
<dbReference type="InterPro" id="IPR036291">
    <property type="entry name" value="NAD(P)-bd_dom_sf"/>
</dbReference>
<dbReference type="SUPFAM" id="SSF55347">
    <property type="entry name" value="Glyceraldehyde-3-phosphate dehydrogenase-like, C-terminal domain"/>
    <property type="match status" value="1"/>
</dbReference>
<dbReference type="SUPFAM" id="SSF51735">
    <property type="entry name" value="NAD(P)-binding Rossmann-fold domains"/>
    <property type="match status" value="1"/>
</dbReference>
<evidence type="ECO:0000259" key="2">
    <source>
        <dbReference type="Pfam" id="PF03435"/>
    </source>
</evidence>
<dbReference type="Proteomes" id="UP000488299">
    <property type="component" value="Unassembled WGS sequence"/>
</dbReference>
<dbReference type="Gene3D" id="3.40.50.720">
    <property type="entry name" value="NAD(P)-binding Rossmann-like Domain"/>
    <property type="match status" value="1"/>
</dbReference>
<evidence type="ECO:0000313" key="4">
    <source>
        <dbReference type="EMBL" id="KAB7731680.1"/>
    </source>
</evidence>
<dbReference type="PANTHER" id="PTHR11133:SF22">
    <property type="entry name" value="ALPHA-AMINOADIPIC SEMIALDEHYDE SYNTHASE, MITOCHONDRIAL"/>
    <property type="match status" value="1"/>
</dbReference>
<dbReference type="Pfam" id="PF16653">
    <property type="entry name" value="Sacchrp_dh_C"/>
    <property type="match status" value="1"/>
</dbReference>
<keyword evidence="5" id="KW-1185">Reference proteome</keyword>
<comment type="caution">
    <text evidence="4">The sequence shown here is derived from an EMBL/GenBank/DDBJ whole genome shotgun (WGS) entry which is preliminary data.</text>
</comment>
<proteinExistence type="predicted"/>
<dbReference type="Gene3D" id="3.30.360.10">
    <property type="entry name" value="Dihydrodipicolinate Reductase, domain 2"/>
    <property type="match status" value="1"/>
</dbReference>
<dbReference type="InterPro" id="IPR032095">
    <property type="entry name" value="Sacchrp_dh-like_C"/>
</dbReference>
<feature type="domain" description="Saccharopine dehydrogenase-like C-terminal" evidence="3">
    <location>
        <begin position="136"/>
        <end position="356"/>
    </location>
</feature>
<gene>
    <name evidence="4" type="ORF">F5984_05490</name>
</gene>